<reference evidence="4 5" key="1">
    <citation type="submission" date="2019-03" db="EMBL/GenBank/DDBJ databases">
        <title>Genomic Encyclopedia of Type Strains, Phase IV (KMG-IV): sequencing the most valuable type-strain genomes for metagenomic binning, comparative biology and taxonomic classification.</title>
        <authorList>
            <person name="Goeker M."/>
        </authorList>
    </citation>
    <scope>NUCLEOTIDE SEQUENCE [LARGE SCALE GENOMIC DNA]</scope>
    <source>
        <strain evidence="4 5">DSM 25894</strain>
    </source>
</reference>
<dbReference type="AlphaFoldDB" id="A0A4R3NCZ7"/>
<dbReference type="Pfam" id="PF04321">
    <property type="entry name" value="RmlD_sub_bind"/>
    <property type="match status" value="1"/>
</dbReference>
<keyword evidence="2" id="KW-0521">NADP</keyword>
<dbReference type="Gene3D" id="3.40.50.720">
    <property type="entry name" value="NAD(P)-binding Rossmann-like Domain"/>
    <property type="match status" value="1"/>
</dbReference>
<comment type="function">
    <text evidence="2">Catalyzes the reduction of dTDP-6-deoxy-L-lyxo-4-hexulose to yield dTDP-L-rhamnose.</text>
</comment>
<dbReference type="PANTHER" id="PTHR10491">
    <property type="entry name" value="DTDP-4-DEHYDRORHAMNOSE REDUCTASE"/>
    <property type="match status" value="1"/>
</dbReference>
<evidence type="ECO:0000256" key="1">
    <source>
        <dbReference type="ARBA" id="ARBA00010944"/>
    </source>
</evidence>
<dbReference type="CDD" id="cd05254">
    <property type="entry name" value="dTDP_HR_like_SDR_e"/>
    <property type="match status" value="1"/>
</dbReference>
<dbReference type="GO" id="GO:0005829">
    <property type="term" value="C:cytosol"/>
    <property type="evidence" value="ECO:0007669"/>
    <property type="project" value="TreeGrafter"/>
</dbReference>
<evidence type="ECO:0000313" key="4">
    <source>
        <dbReference type="EMBL" id="TCT25019.1"/>
    </source>
</evidence>
<comment type="pathway">
    <text evidence="2">Carbohydrate biosynthesis; dTDP-L-rhamnose biosynthesis.</text>
</comment>
<dbReference type="EMBL" id="SMAN01000004">
    <property type="protein sequence ID" value="TCT25019.1"/>
    <property type="molecule type" value="Genomic_DNA"/>
</dbReference>
<protein>
    <recommendedName>
        <fullName evidence="2">dTDP-4-dehydrorhamnose reductase</fullName>
        <ecNumber evidence="2">1.1.1.133</ecNumber>
    </recommendedName>
</protein>
<proteinExistence type="inferred from homology"/>
<dbReference type="OrthoDB" id="9803892at2"/>
<evidence type="ECO:0000313" key="5">
    <source>
        <dbReference type="Proteomes" id="UP000294650"/>
    </source>
</evidence>
<dbReference type="InterPro" id="IPR036291">
    <property type="entry name" value="NAD(P)-bd_dom_sf"/>
</dbReference>
<keyword evidence="2" id="KW-0560">Oxidoreductase</keyword>
<organism evidence="4 5">
    <name type="scientific">Melghiribacillus thermohalophilus</name>
    <dbReference type="NCBI Taxonomy" id="1324956"/>
    <lineage>
        <taxon>Bacteria</taxon>
        <taxon>Bacillati</taxon>
        <taxon>Bacillota</taxon>
        <taxon>Bacilli</taxon>
        <taxon>Bacillales</taxon>
        <taxon>Bacillaceae</taxon>
        <taxon>Melghiribacillus</taxon>
    </lineage>
</organism>
<dbReference type="GO" id="GO:0019305">
    <property type="term" value="P:dTDP-rhamnose biosynthetic process"/>
    <property type="evidence" value="ECO:0007669"/>
    <property type="project" value="UniProtKB-UniPathway"/>
</dbReference>
<keyword evidence="5" id="KW-1185">Reference proteome</keyword>
<evidence type="ECO:0000256" key="2">
    <source>
        <dbReference type="RuleBase" id="RU364082"/>
    </source>
</evidence>
<dbReference type="Proteomes" id="UP000294650">
    <property type="component" value="Unassembled WGS sequence"/>
</dbReference>
<evidence type="ECO:0000259" key="3">
    <source>
        <dbReference type="Pfam" id="PF04321"/>
    </source>
</evidence>
<comment type="similarity">
    <text evidence="1 2">Belongs to the dTDP-4-dehydrorhamnose reductase family.</text>
</comment>
<comment type="caution">
    <text evidence="4">The sequence shown here is derived from an EMBL/GenBank/DDBJ whole genome shotgun (WGS) entry which is preliminary data.</text>
</comment>
<sequence length="276" mass="31945">MKILVLGGRGMAGHMIVDYFHKRTEHDIFYTSRDRDDKEGFFLDVRDPDKTEQLIKQVSPDILINCIGLLNENASKNKVDAFYVNGILPHQLASWMERKNGKLIHISTDCVFSGERGSYTENDQPDPVSVYGKTKALGEIKESDVHLTIRTSMIGPELKENGIGLFQWFMKQRGEIFGYKQVFWNGVTTLELAKAINQMINNNITGLYHLCSESKISKHDLLKWIKQVFQKDDVRILEDESHQLDRTLLQTRSDFHYAVPDYEQMLIELKNWMDQS</sequence>
<dbReference type="SUPFAM" id="SSF51735">
    <property type="entry name" value="NAD(P)-binding Rossmann-fold domains"/>
    <property type="match status" value="1"/>
</dbReference>
<dbReference type="GO" id="GO:0008831">
    <property type="term" value="F:dTDP-4-dehydrorhamnose reductase activity"/>
    <property type="evidence" value="ECO:0007669"/>
    <property type="project" value="UniProtKB-EC"/>
</dbReference>
<dbReference type="InterPro" id="IPR005913">
    <property type="entry name" value="dTDP_dehydrorham_reduct"/>
</dbReference>
<name>A0A4R3NCZ7_9BACI</name>
<dbReference type="PANTHER" id="PTHR10491:SF4">
    <property type="entry name" value="METHIONINE ADENOSYLTRANSFERASE 2 SUBUNIT BETA"/>
    <property type="match status" value="1"/>
</dbReference>
<dbReference type="RefSeq" id="WP_132371183.1">
    <property type="nucleotide sequence ID" value="NZ_SMAN01000004.1"/>
</dbReference>
<dbReference type="EC" id="1.1.1.133" evidence="2"/>
<feature type="domain" description="RmlD-like substrate binding" evidence="3">
    <location>
        <begin position="1"/>
        <end position="233"/>
    </location>
</feature>
<dbReference type="InterPro" id="IPR029903">
    <property type="entry name" value="RmlD-like-bd"/>
</dbReference>
<dbReference type="UniPathway" id="UPA00124"/>
<gene>
    <name evidence="4" type="ORF">EDD68_10487</name>
</gene>
<accession>A0A4R3NCZ7</accession>